<accession>A0ABN8QQX1</accession>
<dbReference type="Pfam" id="PF02816">
    <property type="entry name" value="Alpha_kinase"/>
    <property type="match status" value="1"/>
</dbReference>
<comment type="caution">
    <text evidence="5">The sequence shown here is derived from an EMBL/GenBank/DDBJ whole genome shotgun (WGS) entry which is preliminary data.</text>
</comment>
<evidence type="ECO:0000313" key="6">
    <source>
        <dbReference type="Proteomes" id="UP001159405"/>
    </source>
</evidence>
<dbReference type="Proteomes" id="UP001159405">
    <property type="component" value="Unassembled WGS sequence"/>
</dbReference>
<gene>
    <name evidence="5" type="ORF">PLOB_00008013</name>
</gene>
<evidence type="ECO:0000256" key="3">
    <source>
        <dbReference type="ARBA" id="ARBA00022777"/>
    </source>
</evidence>
<evidence type="ECO:0000256" key="2">
    <source>
        <dbReference type="ARBA" id="ARBA00022679"/>
    </source>
</evidence>
<keyword evidence="6" id="KW-1185">Reference proteome</keyword>
<dbReference type="InterPro" id="IPR004166">
    <property type="entry name" value="a-kinase_dom"/>
</dbReference>
<dbReference type="SUPFAM" id="SSF56112">
    <property type="entry name" value="Protein kinase-like (PK-like)"/>
    <property type="match status" value="1"/>
</dbReference>
<keyword evidence="1" id="KW-0723">Serine/threonine-protein kinase</keyword>
<sequence length="82" mass="9319">MGQPSVTREYTWEESIESEYIDGEFTKYLNNTGKPCDIDSDIWKKCESLAHLSYERSSGNLMVVDMQGSGHTLFTLFTSLLS</sequence>
<proteinExistence type="predicted"/>
<reference evidence="5 6" key="1">
    <citation type="submission" date="2022-05" db="EMBL/GenBank/DDBJ databases">
        <authorList>
            <consortium name="Genoscope - CEA"/>
            <person name="William W."/>
        </authorList>
    </citation>
    <scope>NUCLEOTIDE SEQUENCE [LARGE SCALE GENOMIC DNA]</scope>
</reference>
<organism evidence="5 6">
    <name type="scientific">Porites lobata</name>
    <dbReference type="NCBI Taxonomy" id="104759"/>
    <lineage>
        <taxon>Eukaryota</taxon>
        <taxon>Metazoa</taxon>
        <taxon>Cnidaria</taxon>
        <taxon>Anthozoa</taxon>
        <taxon>Hexacorallia</taxon>
        <taxon>Scleractinia</taxon>
        <taxon>Fungiina</taxon>
        <taxon>Poritidae</taxon>
        <taxon>Porites</taxon>
    </lineage>
</organism>
<keyword evidence="3" id="KW-0418">Kinase</keyword>
<evidence type="ECO:0000259" key="4">
    <source>
        <dbReference type="PROSITE" id="PS51158"/>
    </source>
</evidence>
<dbReference type="PROSITE" id="PS51158">
    <property type="entry name" value="ALPHA_KINASE"/>
    <property type="match status" value="1"/>
</dbReference>
<evidence type="ECO:0000313" key="5">
    <source>
        <dbReference type="EMBL" id="CAH3167039.1"/>
    </source>
</evidence>
<protein>
    <recommendedName>
        <fullName evidence="4">Alpha-type protein kinase domain-containing protein</fullName>
    </recommendedName>
</protein>
<name>A0ABN8QQX1_9CNID</name>
<dbReference type="InterPro" id="IPR011009">
    <property type="entry name" value="Kinase-like_dom_sf"/>
</dbReference>
<dbReference type="Gene3D" id="3.20.200.10">
    <property type="entry name" value="MHCK/EF2 kinase"/>
    <property type="match status" value="1"/>
</dbReference>
<dbReference type="EMBL" id="CALNXK010000139">
    <property type="protein sequence ID" value="CAH3167039.1"/>
    <property type="molecule type" value="Genomic_DNA"/>
</dbReference>
<feature type="domain" description="Alpha-type protein kinase" evidence="4">
    <location>
        <begin position="1"/>
        <end position="82"/>
    </location>
</feature>
<evidence type="ECO:0000256" key="1">
    <source>
        <dbReference type="ARBA" id="ARBA00022527"/>
    </source>
</evidence>
<keyword evidence="2" id="KW-0808">Transferase</keyword>